<dbReference type="Gene3D" id="3.40.630.30">
    <property type="match status" value="2"/>
</dbReference>
<dbReference type="SUPFAM" id="SSF55729">
    <property type="entry name" value="Acyl-CoA N-acyltransferases (Nat)"/>
    <property type="match status" value="2"/>
</dbReference>
<dbReference type="InterPro" id="IPR003447">
    <property type="entry name" value="FEMABX"/>
</dbReference>
<keyword evidence="16" id="KW-1185">Reference proteome</keyword>
<dbReference type="GO" id="GO:0071555">
    <property type="term" value="P:cell wall organization"/>
    <property type="evidence" value="ECO:0007669"/>
    <property type="project" value="UniProtKB-KW"/>
</dbReference>
<evidence type="ECO:0000256" key="5">
    <source>
        <dbReference type="ARBA" id="ARBA00022490"/>
    </source>
</evidence>
<reference evidence="15 16" key="1">
    <citation type="submission" date="2017-08" db="EMBL/GenBank/DDBJ databases">
        <title>Draft genome sequences of 64 type strains of genus Staph aureus.</title>
        <authorList>
            <person name="Cole K."/>
            <person name="Golubchik T."/>
            <person name="Russell J."/>
            <person name="Foster D."/>
            <person name="Llewelyn M."/>
            <person name="Wilson D."/>
            <person name="Crook D."/>
            <person name="Paul J."/>
        </authorList>
    </citation>
    <scope>NUCLEOTIDE SEQUENCE [LARGE SCALE GENOMIC DNA]</scope>
    <source>
        <strain evidence="15 16">DSM 29875</strain>
    </source>
</reference>
<dbReference type="GO" id="GO:0008360">
    <property type="term" value="P:regulation of cell shape"/>
    <property type="evidence" value="ECO:0007669"/>
    <property type="project" value="UniProtKB-KW"/>
</dbReference>
<dbReference type="InterPro" id="IPR010978">
    <property type="entry name" value="tRNA-bd_arm"/>
</dbReference>
<accession>A0A2K4FCC9</accession>
<evidence type="ECO:0000256" key="6">
    <source>
        <dbReference type="ARBA" id="ARBA00022679"/>
    </source>
</evidence>
<comment type="caution">
    <text evidence="15">The sequence shown here is derived from an EMBL/GenBank/DDBJ whole genome shotgun (WGS) entry which is preliminary data.</text>
</comment>
<dbReference type="EMBL" id="PPPX01000011">
    <property type="protein sequence ID" value="POA08936.1"/>
    <property type="molecule type" value="Genomic_DNA"/>
</dbReference>
<dbReference type="PROSITE" id="PS51191">
    <property type="entry name" value="FEMABX"/>
    <property type="match status" value="1"/>
</dbReference>
<evidence type="ECO:0000256" key="13">
    <source>
        <dbReference type="ARBA" id="ARBA00047483"/>
    </source>
</evidence>
<dbReference type="PANTHER" id="PTHR36174:SF2">
    <property type="entry name" value="AMINOACYLTRANSFERASE FEMA"/>
    <property type="match status" value="1"/>
</dbReference>
<evidence type="ECO:0000256" key="7">
    <source>
        <dbReference type="ARBA" id="ARBA00022960"/>
    </source>
</evidence>
<comment type="subcellular location">
    <subcellularLocation>
        <location evidence="1">Cytoplasm</location>
    </subcellularLocation>
</comment>
<dbReference type="GO" id="GO:0005737">
    <property type="term" value="C:cytoplasm"/>
    <property type="evidence" value="ECO:0007669"/>
    <property type="project" value="UniProtKB-SubCell"/>
</dbReference>
<dbReference type="GO" id="GO:0000166">
    <property type="term" value="F:nucleotide binding"/>
    <property type="evidence" value="ECO:0007669"/>
    <property type="project" value="InterPro"/>
</dbReference>
<evidence type="ECO:0000256" key="4">
    <source>
        <dbReference type="ARBA" id="ARBA00016236"/>
    </source>
</evidence>
<evidence type="ECO:0000313" key="16">
    <source>
        <dbReference type="Proteomes" id="UP000242712"/>
    </source>
</evidence>
<dbReference type="RefSeq" id="WP_103371888.1">
    <property type="nucleotide sequence ID" value="NZ_CBCRVO010000002.1"/>
</dbReference>
<keyword evidence="9 15" id="KW-0012">Acyltransferase</keyword>
<sequence length="414" mass="48945">MKFVQISEDEFSTYMEDHFSHYTQSLANYRHLTHQHGRAHLLGVKNDNGQVIAAGLFSEARALKFYKYFYSQRGPVMDYTNIELVDFYFRSLTDYLKQHNCLFVRVDPYILENLHTADGEIIESYDRRMLIRTLESLGYRHQGYTRGYSKISQIRWLSVLDLQDKSEKQLLKEMDYQTRRNIKKTDQMGVQIRTLSIDETPKFYELMKMAEEKHGFTFRDEAYYRNLQRVYDGQILLQLAYINLEDYVQKLDVKLQQLQAQYKDVQKQLEESPNSKKQKTKATQLEQQIQSTKRKIDETKQRIETDGTELNLASAVYIYNDHEMYYLSSGSNPAYNRYMGAYALQWEMIKFAKAHGIDRYNFYGVTGDFSEDAEDYGVQQFKKGFNAQVEEYIGDFIKVVKPGVYRLGQLARQI</sequence>
<keyword evidence="5" id="KW-0963">Cytoplasm</keyword>
<feature type="region of interest" description="Disordered" evidence="14">
    <location>
        <begin position="269"/>
        <end position="293"/>
    </location>
</feature>
<keyword evidence="6 15" id="KW-0808">Transferase</keyword>
<comment type="catalytic activity">
    <reaction evidence="13">
        <text>beta-D-GlcNAc-(1-&gt;4)-Mur2Ac(oyl-L-Ala-D-isoglutaminyl-L-Lys-(N(6)-Gly)-D-Ala-D-Ala)-di-trans,octa-cis-undecaprenyl diphosphate + 2 glycyl-tRNA(Gly) = MurNAc-L-Ala-D-isoglutaminyl-L-Lys-(N(6)-tri-Gly)-D-Ala-D-Ala-diphospho-di-trans,octa-cis-undecaprenyl-GlcNAc + 2 tRNA(Gly) + 2 H(+)</text>
        <dbReference type="Rhea" id="RHEA:30439"/>
        <dbReference type="Rhea" id="RHEA-COMP:9664"/>
        <dbReference type="Rhea" id="RHEA-COMP:9683"/>
        <dbReference type="ChEBI" id="CHEBI:15378"/>
        <dbReference type="ChEBI" id="CHEBI:62234"/>
        <dbReference type="ChEBI" id="CHEBI:62235"/>
        <dbReference type="ChEBI" id="CHEBI:78442"/>
        <dbReference type="ChEBI" id="CHEBI:78522"/>
        <dbReference type="EC" id="2.3.2.17"/>
    </reaction>
</comment>
<feature type="compositionally biased region" description="Polar residues" evidence="14">
    <location>
        <begin position="281"/>
        <end position="291"/>
    </location>
</feature>
<keyword evidence="7" id="KW-0133">Cell shape</keyword>
<evidence type="ECO:0000256" key="8">
    <source>
        <dbReference type="ARBA" id="ARBA00022984"/>
    </source>
</evidence>
<keyword evidence="10" id="KW-0961">Cell wall biogenesis/degradation</keyword>
<dbReference type="PANTHER" id="PTHR36174">
    <property type="entry name" value="LIPID II:GLYCINE GLYCYLTRANSFERASE"/>
    <property type="match status" value="1"/>
</dbReference>
<dbReference type="GO" id="GO:0009252">
    <property type="term" value="P:peptidoglycan biosynthetic process"/>
    <property type="evidence" value="ECO:0007669"/>
    <property type="project" value="UniProtKB-KW"/>
</dbReference>
<comment type="similarity">
    <text evidence="2">Belongs to the FemABX family.</text>
</comment>
<dbReference type="InterPro" id="IPR050644">
    <property type="entry name" value="PG_Glycine_Bridge_Synth"/>
</dbReference>
<dbReference type="Gene3D" id="1.20.58.90">
    <property type="match status" value="1"/>
</dbReference>
<dbReference type="AlphaFoldDB" id="A0A2K4FCC9"/>
<evidence type="ECO:0000256" key="1">
    <source>
        <dbReference type="ARBA" id="ARBA00004496"/>
    </source>
</evidence>
<dbReference type="GO" id="GO:0016755">
    <property type="term" value="F:aminoacyltransferase activity"/>
    <property type="evidence" value="ECO:0007669"/>
    <property type="project" value="InterPro"/>
</dbReference>
<gene>
    <name evidence="15" type="ORF">CD039_08085</name>
</gene>
<dbReference type="OrthoDB" id="2173585at2"/>
<dbReference type="SUPFAM" id="SSF46589">
    <property type="entry name" value="tRNA-binding arm"/>
    <property type="match status" value="1"/>
</dbReference>
<evidence type="ECO:0000256" key="11">
    <source>
        <dbReference type="ARBA" id="ARBA00030706"/>
    </source>
</evidence>
<evidence type="ECO:0000256" key="3">
    <source>
        <dbReference type="ARBA" id="ARBA00012466"/>
    </source>
</evidence>
<evidence type="ECO:0000313" key="15">
    <source>
        <dbReference type="EMBL" id="POA08936.1"/>
    </source>
</evidence>
<dbReference type="InterPro" id="IPR016181">
    <property type="entry name" value="Acyl_CoA_acyltransferase"/>
</dbReference>
<dbReference type="EC" id="2.3.2.17" evidence="3"/>
<dbReference type="Pfam" id="PF02388">
    <property type="entry name" value="FemAB"/>
    <property type="match status" value="1"/>
</dbReference>
<protein>
    <recommendedName>
        <fullName evidence="4">Aminoacyltransferase FemA</fullName>
        <ecNumber evidence="3">2.3.2.17</ecNumber>
    </recommendedName>
    <alternativeName>
        <fullName evidence="12">Factor essential for expression of methicillin resistance A</fullName>
    </alternativeName>
    <alternativeName>
        <fullName evidence="11">N-acetylmuramoyl-L-alanyl-D-glutamyl-L-lysyl-(N6-glycyl)-D-alanyl-D-alanine-diphosphoundecaprenyl-N-acetylglucosamine:glycine glycyltransferase</fullName>
    </alternativeName>
</protein>
<dbReference type="Proteomes" id="UP000242712">
    <property type="component" value="Unassembled WGS sequence"/>
</dbReference>
<keyword evidence="8" id="KW-0573">Peptidoglycan synthesis</keyword>
<evidence type="ECO:0000256" key="10">
    <source>
        <dbReference type="ARBA" id="ARBA00023316"/>
    </source>
</evidence>
<evidence type="ECO:0000256" key="9">
    <source>
        <dbReference type="ARBA" id="ARBA00023315"/>
    </source>
</evidence>
<evidence type="ECO:0000256" key="14">
    <source>
        <dbReference type="SAM" id="MobiDB-lite"/>
    </source>
</evidence>
<dbReference type="GeneID" id="98298307"/>
<organism evidence="15 16">
    <name type="scientific">Staphylococcus argensis</name>
    <dbReference type="NCBI Taxonomy" id="1607738"/>
    <lineage>
        <taxon>Bacteria</taxon>
        <taxon>Bacillati</taxon>
        <taxon>Bacillota</taxon>
        <taxon>Bacilli</taxon>
        <taxon>Bacillales</taxon>
        <taxon>Staphylococcaceae</taxon>
        <taxon>Staphylococcus</taxon>
    </lineage>
</organism>
<name>A0A2K4FCC9_9STAP</name>
<proteinExistence type="inferred from homology"/>
<evidence type="ECO:0000256" key="2">
    <source>
        <dbReference type="ARBA" id="ARBA00009943"/>
    </source>
</evidence>
<evidence type="ECO:0000256" key="12">
    <source>
        <dbReference type="ARBA" id="ARBA00032233"/>
    </source>
</evidence>